<feature type="signal peptide" evidence="1">
    <location>
        <begin position="1"/>
        <end position="27"/>
    </location>
</feature>
<dbReference type="EMBL" id="RCWJ01000003">
    <property type="protein sequence ID" value="RLQ82690.1"/>
    <property type="molecule type" value="Genomic_DNA"/>
</dbReference>
<dbReference type="PROSITE" id="PS51257">
    <property type="entry name" value="PROKAR_LIPOPROTEIN"/>
    <property type="match status" value="1"/>
</dbReference>
<dbReference type="RefSeq" id="WP_121659992.1">
    <property type="nucleotide sequence ID" value="NZ_BMEK01000003.1"/>
</dbReference>
<sequence length="175" mass="18294">MNRPAVRSATGPVASAVLMVFVGAMLAGCSSAPEAAANGATAAPADASVELTEASLLEELAAIECAAYESGVYDQNKIWGEYADVAGRYEESGLIDDTEVEVPGAGKTIETISLRTVLRSEDELRDYAEVGEGATTRLDELGQAEYDLQTSLFCTVFSNGGDIPDTFAEANGLTR</sequence>
<protein>
    <recommendedName>
        <fullName evidence="4">Lipoprotein</fullName>
    </recommendedName>
</protein>
<evidence type="ECO:0000256" key="1">
    <source>
        <dbReference type="SAM" id="SignalP"/>
    </source>
</evidence>
<keyword evidence="3" id="KW-1185">Reference proteome</keyword>
<comment type="caution">
    <text evidence="2">The sequence shown here is derived from an EMBL/GenBank/DDBJ whole genome shotgun (WGS) entry which is preliminary data.</text>
</comment>
<keyword evidence="1" id="KW-0732">Signal</keyword>
<evidence type="ECO:0008006" key="4">
    <source>
        <dbReference type="Google" id="ProtNLM"/>
    </source>
</evidence>
<accession>A0A3L7IX10</accession>
<organism evidence="2 3">
    <name type="scientific">Mycetocola zhadangensis</name>
    <dbReference type="NCBI Taxonomy" id="1164595"/>
    <lineage>
        <taxon>Bacteria</taxon>
        <taxon>Bacillati</taxon>
        <taxon>Actinomycetota</taxon>
        <taxon>Actinomycetes</taxon>
        <taxon>Micrococcales</taxon>
        <taxon>Microbacteriaceae</taxon>
        <taxon>Mycetocola</taxon>
    </lineage>
</organism>
<feature type="chain" id="PRO_5039651361" description="Lipoprotein" evidence="1">
    <location>
        <begin position="28"/>
        <end position="175"/>
    </location>
</feature>
<evidence type="ECO:0000313" key="2">
    <source>
        <dbReference type="EMBL" id="RLQ82690.1"/>
    </source>
</evidence>
<dbReference type="Proteomes" id="UP000282460">
    <property type="component" value="Unassembled WGS sequence"/>
</dbReference>
<reference evidence="2 3" key="1">
    <citation type="submission" date="2018-10" db="EMBL/GenBank/DDBJ databases">
        <authorList>
            <person name="Li J."/>
        </authorList>
    </citation>
    <scope>NUCLEOTIDE SEQUENCE [LARGE SCALE GENOMIC DNA]</scope>
    <source>
        <strain evidence="2 3">ZD1-4</strain>
    </source>
</reference>
<evidence type="ECO:0000313" key="3">
    <source>
        <dbReference type="Proteomes" id="UP000282460"/>
    </source>
</evidence>
<gene>
    <name evidence="2" type="ORF">D9V28_12105</name>
</gene>
<dbReference type="AlphaFoldDB" id="A0A3L7IX10"/>
<name>A0A3L7IX10_9MICO</name>
<proteinExistence type="predicted"/>